<evidence type="ECO:0000256" key="2">
    <source>
        <dbReference type="ARBA" id="ARBA00022525"/>
    </source>
</evidence>
<proteinExistence type="evidence at transcript level"/>
<organism evidence="4">
    <name type="scientific">Conus brunneus</name>
    <name type="common">Wood's brown cone</name>
    <dbReference type="NCBI Taxonomy" id="101289"/>
    <lineage>
        <taxon>Eukaryota</taxon>
        <taxon>Metazoa</taxon>
        <taxon>Spiralia</taxon>
        <taxon>Lophotrochozoa</taxon>
        <taxon>Mollusca</taxon>
        <taxon>Gastropoda</taxon>
        <taxon>Caenogastropoda</taxon>
        <taxon>Neogastropoda</taxon>
        <taxon>Conoidea</taxon>
        <taxon>Conidae</taxon>
        <taxon>Conus</taxon>
        <taxon>Stephanoconus</taxon>
    </lineage>
</organism>
<keyword evidence="2" id="KW-0964">Secreted</keyword>
<dbReference type="Pfam" id="PF02950">
    <property type="entry name" value="Conotoxin"/>
    <property type="match status" value="1"/>
</dbReference>
<dbReference type="EMBL" id="JQ683161">
    <property type="protein sequence ID" value="AFI41817.1"/>
    <property type="molecule type" value="mRNA"/>
</dbReference>
<comment type="subcellular location">
    <subcellularLocation>
        <location evidence="1">Secreted</location>
    </subcellularLocation>
</comment>
<feature type="chain" id="PRO_5004014551" evidence="3">
    <location>
        <begin position="23"/>
        <end position="76"/>
    </location>
</feature>
<protein>
    <submittedName>
        <fullName evidence="4">O-superfamily conotoxin Br7.10</fullName>
    </submittedName>
</protein>
<accession>M1F2K6</accession>
<keyword evidence="3" id="KW-0732">Signal</keyword>
<sequence>MKLTCVLIVALLFLTACQLITADYSRDDYRAVMGLGRRNSKDSRDCQESGQGCTGSPPCCPGLSCSGTHAGGMCVG</sequence>
<evidence type="ECO:0000256" key="3">
    <source>
        <dbReference type="SAM" id="SignalP"/>
    </source>
</evidence>
<evidence type="ECO:0000256" key="1">
    <source>
        <dbReference type="ARBA" id="ARBA00004613"/>
    </source>
</evidence>
<dbReference type="PROSITE" id="PS51257">
    <property type="entry name" value="PROKAR_LIPOPROTEIN"/>
    <property type="match status" value="1"/>
</dbReference>
<dbReference type="GO" id="GO:0005576">
    <property type="term" value="C:extracellular region"/>
    <property type="evidence" value="ECO:0007669"/>
    <property type="project" value="UniProtKB-SubCell"/>
</dbReference>
<reference evidence="4" key="1">
    <citation type="submission" date="2012-02" db="EMBL/GenBank/DDBJ databases">
        <title>Diversity of O-conotoxins from the worm-hunting cone snail Conus brunneus from the Mexican Pacific coast.</title>
        <authorList>
            <person name="Zamora-Bustillos R."/>
            <person name="Rivera-Reyes R."/>
            <person name="Aguilar M.B."/>
            <person name="Falcon A."/>
            <person name="Michel-Morfin E."/>
            <person name="Landa-Jaime V."/>
            <person name="Heimer de la Cotera E.P."/>
        </authorList>
    </citation>
    <scope>NUCLEOTIDE SEQUENCE</scope>
</reference>
<evidence type="ECO:0000313" key="4">
    <source>
        <dbReference type="EMBL" id="AFI41817.1"/>
    </source>
</evidence>
<feature type="signal peptide" evidence="3">
    <location>
        <begin position="1"/>
        <end position="22"/>
    </location>
</feature>
<name>M1F2K6_CONBR</name>
<dbReference type="InterPro" id="IPR004214">
    <property type="entry name" value="Conotoxin"/>
</dbReference>
<dbReference type="GO" id="GO:0008200">
    <property type="term" value="F:ion channel inhibitor activity"/>
    <property type="evidence" value="ECO:0007669"/>
    <property type="project" value="InterPro"/>
</dbReference>
<dbReference type="AlphaFoldDB" id="M1F2K6"/>